<dbReference type="EMBL" id="HACG01049754">
    <property type="protein sequence ID" value="CEK96619.1"/>
    <property type="molecule type" value="Transcribed_RNA"/>
</dbReference>
<dbReference type="InterPro" id="IPR032016">
    <property type="entry name" value="MKRN2OS-like"/>
</dbReference>
<protein>
    <recommendedName>
        <fullName evidence="4">MKRN2 opposite strand protein</fullName>
    </recommendedName>
</protein>
<dbReference type="Pfam" id="PF16044">
    <property type="entry name" value="DUF4796_C"/>
    <property type="match status" value="1"/>
</dbReference>
<evidence type="ECO:0008006" key="4">
    <source>
        <dbReference type="Google" id="ProtNLM"/>
    </source>
</evidence>
<evidence type="ECO:0000259" key="2">
    <source>
        <dbReference type="Pfam" id="PF22795"/>
    </source>
</evidence>
<dbReference type="InterPro" id="IPR053921">
    <property type="entry name" value="MKRN2OS-like_C"/>
</dbReference>
<organism evidence="3">
    <name type="scientific">Arion vulgaris</name>
    <dbReference type="NCBI Taxonomy" id="1028688"/>
    <lineage>
        <taxon>Eukaryota</taxon>
        <taxon>Metazoa</taxon>
        <taxon>Spiralia</taxon>
        <taxon>Lophotrochozoa</taxon>
        <taxon>Mollusca</taxon>
        <taxon>Gastropoda</taxon>
        <taxon>Heterobranchia</taxon>
        <taxon>Euthyneura</taxon>
        <taxon>Panpulmonata</taxon>
        <taxon>Eupulmonata</taxon>
        <taxon>Stylommatophora</taxon>
        <taxon>Helicina</taxon>
        <taxon>Arionoidea</taxon>
        <taxon>Arionidae</taxon>
        <taxon>Arion</taxon>
    </lineage>
</organism>
<accession>A0A0B7BTT5</accession>
<dbReference type="PANTHER" id="PTHR33963">
    <property type="entry name" value="MKRN2 OPPOSITE STRAND PROTEIN"/>
    <property type="match status" value="1"/>
</dbReference>
<dbReference type="InterPro" id="IPR053922">
    <property type="entry name" value="MKRN2OS-like_N"/>
</dbReference>
<evidence type="ECO:0000313" key="3">
    <source>
        <dbReference type="EMBL" id="CEK96619.1"/>
    </source>
</evidence>
<feature type="domain" description="MKRN2 opposite strand protein-like N-terminal" evidence="2">
    <location>
        <begin position="10"/>
        <end position="35"/>
    </location>
</feature>
<name>A0A0B7BTT5_9EUPU</name>
<dbReference type="Pfam" id="PF22795">
    <property type="entry name" value="DUF4796_N"/>
    <property type="match status" value="1"/>
</dbReference>
<sequence>MAADFPDLRSFQHCRKDIDLVCFRLPETCPLCGQSTSVECRIPPYVLTSPLSSSHKTPQSVVLKPTHGEFLRNYSATCNLHIGVTDGNGYVCDFDEDGLHQGTVWPECLLVISCVNSQTEIWDQALSFFCKQPIWDKLRYKENDWNCFDFVFQFLHCLKHPEVMTVTTRAEFCDKFVVHKGRSVEGYVNLYRQAEQMGCVVVPKKN</sequence>
<proteinExistence type="predicted"/>
<dbReference type="AlphaFoldDB" id="A0A0B7BTT5"/>
<evidence type="ECO:0000259" key="1">
    <source>
        <dbReference type="Pfam" id="PF16044"/>
    </source>
</evidence>
<reference evidence="3" key="1">
    <citation type="submission" date="2014-12" db="EMBL/GenBank/DDBJ databases">
        <title>Insight into the proteome of Arion vulgaris.</title>
        <authorList>
            <person name="Aradska J."/>
            <person name="Bulat T."/>
            <person name="Smidak R."/>
            <person name="Sarate P."/>
            <person name="Gangsoo J."/>
            <person name="Sialana F."/>
            <person name="Bilban M."/>
            <person name="Lubec G."/>
        </authorList>
    </citation>
    <scope>NUCLEOTIDE SEQUENCE</scope>
    <source>
        <tissue evidence="3">Skin</tissue>
    </source>
</reference>
<gene>
    <name evidence="3" type="primary">ORF212751</name>
</gene>
<dbReference type="PANTHER" id="PTHR33963:SF2">
    <property type="entry name" value="MKRN2 OPPOSITE STRAND PROTEIN"/>
    <property type="match status" value="1"/>
</dbReference>
<feature type="domain" description="MKRN2 opposite strand protein-like C-terminal" evidence="1">
    <location>
        <begin position="45"/>
        <end position="193"/>
    </location>
</feature>